<dbReference type="AlphaFoldDB" id="A0A964BQ40"/>
<name>A0A964BQ40_9CYAN</name>
<dbReference type="Pfam" id="PF10718">
    <property type="entry name" value="Ycf34"/>
    <property type="match status" value="1"/>
</dbReference>
<keyword evidence="2" id="KW-1185">Reference proteome</keyword>
<dbReference type="Proteomes" id="UP000729733">
    <property type="component" value="Unassembled WGS sequence"/>
</dbReference>
<evidence type="ECO:0000313" key="2">
    <source>
        <dbReference type="Proteomes" id="UP000729733"/>
    </source>
</evidence>
<comment type="caution">
    <text evidence="1">The sequence shown here is derived from an EMBL/GenBank/DDBJ whole genome shotgun (WGS) entry which is preliminary data.</text>
</comment>
<organism evidence="1 2">
    <name type="scientific">Waterburya agarophytonicola KI4</name>
    <dbReference type="NCBI Taxonomy" id="2874699"/>
    <lineage>
        <taxon>Bacteria</taxon>
        <taxon>Bacillati</taxon>
        <taxon>Cyanobacteriota</taxon>
        <taxon>Cyanophyceae</taxon>
        <taxon>Pleurocapsales</taxon>
        <taxon>Hyellaceae</taxon>
        <taxon>Waterburya</taxon>
        <taxon>Waterburya agarophytonicola</taxon>
    </lineage>
</organism>
<accession>A0A964BQ40</accession>
<dbReference type="InterPro" id="IPR019656">
    <property type="entry name" value="Uncharacterised_Ycf34"/>
</dbReference>
<sequence>MCICINCQYVDRCQTYNAVETQHQQPHLTEDPTFEPVEPTINVNIRTESETIEMEWDVVGCNSFVEETGKWAKLRPGMAIPT</sequence>
<gene>
    <name evidence="1" type="ORF">I4641_03715</name>
</gene>
<reference evidence="1" key="1">
    <citation type="journal article" date="2021" name="Antonie Van Leeuwenhoek">
        <title>Draft genome and description of Waterburya agarophytonicola gen. nov. sp. nov. (Pleurocapsales, Cyanobacteria): a seaweed symbiont.</title>
        <authorList>
            <person name="Bonthond G."/>
            <person name="Shalygin S."/>
            <person name="Bayer T."/>
            <person name="Weinberger F."/>
        </authorList>
    </citation>
    <scope>NUCLEOTIDE SEQUENCE</scope>
    <source>
        <strain evidence="1">KI4</strain>
    </source>
</reference>
<proteinExistence type="predicted"/>
<evidence type="ECO:0000313" key="1">
    <source>
        <dbReference type="EMBL" id="MCC0176086.1"/>
    </source>
</evidence>
<dbReference type="EMBL" id="JADWDC010000006">
    <property type="protein sequence ID" value="MCC0176086.1"/>
    <property type="molecule type" value="Genomic_DNA"/>
</dbReference>
<dbReference type="RefSeq" id="WP_229639121.1">
    <property type="nucleotide sequence ID" value="NZ_JADWDC010000006.1"/>
</dbReference>
<protein>
    <submittedName>
        <fullName evidence="1">Ycf34 family protein</fullName>
    </submittedName>
</protein>